<proteinExistence type="inferred from homology"/>
<comment type="caution">
    <text evidence="18">The sequence shown here is derived from an EMBL/GenBank/DDBJ whole genome shotgun (WGS) entry which is preliminary data.</text>
</comment>
<keyword evidence="7" id="KW-0443">Lipid metabolism</keyword>
<dbReference type="SUPFAM" id="SSF51905">
    <property type="entry name" value="FAD/NAD(P)-binding domain"/>
    <property type="match status" value="1"/>
</dbReference>
<evidence type="ECO:0000256" key="4">
    <source>
        <dbReference type="ARBA" id="ARBA00022630"/>
    </source>
</evidence>
<evidence type="ECO:0000256" key="9">
    <source>
        <dbReference type="ARBA" id="ARBA00023221"/>
    </source>
</evidence>
<dbReference type="Gene3D" id="3.50.50.60">
    <property type="entry name" value="FAD/NAD(P)-binding domain"/>
    <property type="match status" value="3"/>
</dbReference>
<keyword evidence="4" id="KW-0285">Flavoprotein</keyword>
<dbReference type="PANTHER" id="PTHR47470">
    <property type="entry name" value="CHOLESTEROL OXIDASE"/>
    <property type="match status" value="1"/>
</dbReference>
<evidence type="ECO:0000256" key="15">
    <source>
        <dbReference type="ARBA" id="ARBA00049778"/>
    </source>
</evidence>
<dbReference type="RefSeq" id="WP_272003983.1">
    <property type="nucleotide sequence ID" value="NZ_JAQNDN010000019.1"/>
</dbReference>
<dbReference type="InterPro" id="IPR007867">
    <property type="entry name" value="GMC_OxRtase_C"/>
</dbReference>
<dbReference type="Pfam" id="PF00732">
    <property type="entry name" value="GMC_oxred_N"/>
    <property type="match status" value="1"/>
</dbReference>
<sequence length="562" mass="61278">MLATDNRALAADYDVLIVGSGYGGAITAARLGYANRMAGRGLRIAVLERGDEHPTGSFPDREAEMFCKVRNSYNPLGLYEYLHFRDIDVIQGCGLGGSSLINANVAIEPEAEVLRSGWPRPLMDEAADGRLARYYHRAFDMLDVVPFAEKQGLRKVGVFSEAIRGAGGRAEAMRLAVSDRERVTRYGAHRRPCINCGGCVTGCNVGAKSTLAQNYLPMAHHYGVEMFPGIEVLTVGEGADGRYRVLVRRYHRPDGMQWQEQVVTARMVVVAAGSLGSSGILLRSRAAGLSLSPRVGHSFSGNGDFIALAYNTDQTTDILGFGGDVGPRAEVRAGPTITFGARLTTRLPGLRGHFLVEDLSCPRALADLLRCGLSALTPVLDPLRARGWDDVTRWRRDLLMWDSRGAANHTLGFLIMGHDAADGRIVLEGERPTIQWPDVGSDEIYRVINQVLRDGSQPLGGVYIENPRWHRALGRGLITAHPLGGCAAADDVAGGVVDHRGRVFRDDGRVHDNLFVVDGSVIPRALGVNPFMTISAFAERSAEYLRRDLGLPPYDENDERYD</sequence>
<dbReference type="EMBL" id="JAQNDN010000019">
    <property type="protein sequence ID" value="MDC0672368.1"/>
    <property type="molecule type" value="Genomic_DNA"/>
</dbReference>
<evidence type="ECO:0000313" key="19">
    <source>
        <dbReference type="Proteomes" id="UP001217838"/>
    </source>
</evidence>
<protein>
    <recommendedName>
        <fullName evidence="14">Cholesterol oxidase</fullName>
        <ecNumber evidence="13">1.1.3.6</ecNumber>
        <ecNumber evidence="11">5.3.3.1</ecNumber>
    </recommendedName>
    <alternativeName>
        <fullName evidence="15">Cholesterol isomerase</fullName>
    </alternativeName>
</protein>
<evidence type="ECO:0000256" key="8">
    <source>
        <dbReference type="ARBA" id="ARBA00023166"/>
    </source>
</evidence>
<keyword evidence="10" id="KW-0413">Isomerase</keyword>
<evidence type="ECO:0000256" key="3">
    <source>
        <dbReference type="ARBA" id="ARBA00022548"/>
    </source>
</evidence>
<comment type="cofactor">
    <cofactor evidence="1">
        <name>FAD</name>
        <dbReference type="ChEBI" id="CHEBI:57692"/>
    </cofactor>
</comment>
<accession>A0ABT5BG14</accession>
<feature type="domain" description="Glucose-methanol-choline oxidoreductase C-terminal" evidence="17">
    <location>
        <begin position="479"/>
        <end position="538"/>
    </location>
</feature>
<evidence type="ECO:0000256" key="1">
    <source>
        <dbReference type="ARBA" id="ARBA00001974"/>
    </source>
</evidence>
<dbReference type="EC" id="5.3.3.1" evidence="11"/>
<dbReference type="InterPro" id="IPR000172">
    <property type="entry name" value="GMC_OxRdtase_N"/>
</dbReference>
<name>A0ABT5BG14_9BACT</name>
<keyword evidence="8" id="KW-1207">Sterol metabolism</keyword>
<evidence type="ECO:0000259" key="16">
    <source>
        <dbReference type="Pfam" id="PF00732"/>
    </source>
</evidence>
<dbReference type="PANTHER" id="PTHR47470:SF1">
    <property type="entry name" value="FAD-DEPENDENT OXIDOREDUCTASE 2 FAD BINDING DOMAIN-CONTAINING PROTEIN"/>
    <property type="match status" value="1"/>
</dbReference>
<keyword evidence="5" id="KW-0274">FAD</keyword>
<evidence type="ECO:0000256" key="11">
    <source>
        <dbReference type="ARBA" id="ARBA00038856"/>
    </source>
</evidence>
<evidence type="ECO:0000256" key="7">
    <source>
        <dbReference type="ARBA" id="ARBA00023098"/>
    </source>
</evidence>
<dbReference type="InterPro" id="IPR052542">
    <property type="entry name" value="Cholesterol_Oxidase"/>
</dbReference>
<comment type="pathway">
    <text evidence="12">Steroid metabolism; cholesterol degradation.</text>
</comment>
<evidence type="ECO:0000256" key="10">
    <source>
        <dbReference type="ARBA" id="ARBA00023235"/>
    </source>
</evidence>
<keyword evidence="19" id="KW-1185">Reference proteome</keyword>
<evidence type="ECO:0000259" key="17">
    <source>
        <dbReference type="Pfam" id="PF05199"/>
    </source>
</evidence>
<evidence type="ECO:0000256" key="13">
    <source>
        <dbReference type="ARBA" id="ARBA00049723"/>
    </source>
</evidence>
<evidence type="ECO:0000256" key="14">
    <source>
        <dbReference type="ARBA" id="ARBA00049744"/>
    </source>
</evidence>
<evidence type="ECO:0000313" key="18">
    <source>
        <dbReference type="EMBL" id="MDC0672368.1"/>
    </source>
</evidence>
<dbReference type="EC" id="1.1.3.6" evidence="13"/>
<dbReference type="Pfam" id="PF05199">
    <property type="entry name" value="GMC_oxred_C"/>
    <property type="match status" value="1"/>
</dbReference>
<evidence type="ECO:0000256" key="6">
    <source>
        <dbReference type="ARBA" id="ARBA00023002"/>
    </source>
</evidence>
<organism evidence="18 19">
    <name type="scientific">Nannocystis radixulma</name>
    <dbReference type="NCBI Taxonomy" id="2995305"/>
    <lineage>
        <taxon>Bacteria</taxon>
        <taxon>Pseudomonadati</taxon>
        <taxon>Myxococcota</taxon>
        <taxon>Polyangia</taxon>
        <taxon>Nannocystales</taxon>
        <taxon>Nannocystaceae</taxon>
        <taxon>Nannocystis</taxon>
    </lineage>
</organism>
<comment type="similarity">
    <text evidence="2">Belongs to the GMC oxidoreductase family.</text>
</comment>
<feature type="domain" description="Glucose-methanol-choline oxidoreductase N-terminal" evidence="16">
    <location>
        <begin position="89"/>
        <end position="297"/>
    </location>
</feature>
<evidence type="ECO:0000256" key="5">
    <source>
        <dbReference type="ARBA" id="ARBA00022827"/>
    </source>
</evidence>
<keyword evidence="3" id="KW-0153">Cholesterol metabolism</keyword>
<keyword evidence="6" id="KW-0560">Oxidoreductase</keyword>
<gene>
    <name evidence="18" type="ORF">POL58_31760</name>
</gene>
<dbReference type="InterPro" id="IPR036188">
    <property type="entry name" value="FAD/NAD-bd_sf"/>
</dbReference>
<dbReference type="Proteomes" id="UP001217838">
    <property type="component" value="Unassembled WGS sequence"/>
</dbReference>
<evidence type="ECO:0000256" key="2">
    <source>
        <dbReference type="ARBA" id="ARBA00010790"/>
    </source>
</evidence>
<reference evidence="18 19" key="1">
    <citation type="submission" date="2022-11" db="EMBL/GenBank/DDBJ databases">
        <title>Minimal conservation of predation-associated metabolite biosynthetic gene clusters underscores biosynthetic potential of Myxococcota including descriptions for ten novel species: Archangium lansinium sp. nov., Myxococcus landrumus sp. nov., Nannocystis bai.</title>
        <authorList>
            <person name="Ahearne A."/>
            <person name="Stevens C."/>
            <person name="Dowd S."/>
        </authorList>
    </citation>
    <scope>NUCLEOTIDE SEQUENCE [LARGE SCALE GENOMIC DNA]</scope>
    <source>
        <strain evidence="18 19">NCELM</strain>
    </source>
</reference>
<keyword evidence="9" id="KW-0753">Steroid metabolism</keyword>
<evidence type="ECO:0000256" key="12">
    <source>
        <dbReference type="ARBA" id="ARBA00049645"/>
    </source>
</evidence>